<gene>
    <name evidence="2" type="ORF">XpiCFBP4643_08615</name>
</gene>
<dbReference type="Proteomes" id="UP000238191">
    <property type="component" value="Unassembled WGS sequence"/>
</dbReference>
<evidence type="ECO:0000313" key="2">
    <source>
        <dbReference type="EMBL" id="PPU68563.1"/>
    </source>
</evidence>
<dbReference type="OrthoDB" id="5997489at2"/>
<evidence type="ECO:0000256" key="1">
    <source>
        <dbReference type="SAM" id="SignalP"/>
    </source>
</evidence>
<accession>A0A2S7D3Z8</accession>
<protein>
    <submittedName>
        <fullName evidence="2">Uncharacterized protein</fullName>
    </submittedName>
</protein>
<sequence length="169" mass="17546">MKYPPSLSIAAVGLLAAVTLPCAHAGEATTPGEKSEFYTALSVAAPALVVSGVVGSTLLAPLTASEIVGEHRREPRAGKLPAMRVETVETLPAGARQVRLQDPQQADNTALLRWPARQDDPTAGFHVGETVSFQPSPAGAGWTVQSPQGEALAFVPTAESAAHNSSKTW</sequence>
<name>A0A2S7D3Z8_9XANT</name>
<organism evidence="2 3">
    <name type="scientific">Xanthomonas pisi</name>
    <dbReference type="NCBI Taxonomy" id="56457"/>
    <lineage>
        <taxon>Bacteria</taxon>
        <taxon>Pseudomonadati</taxon>
        <taxon>Pseudomonadota</taxon>
        <taxon>Gammaproteobacteria</taxon>
        <taxon>Lysobacterales</taxon>
        <taxon>Lysobacteraceae</taxon>
        <taxon>Xanthomonas</taxon>
    </lineage>
</organism>
<comment type="caution">
    <text evidence="2">The sequence shown here is derived from an EMBL/GenBank/DDBJ whole genome shotgun (WGS) entry which is preliminary data.</text>
</comment>
<reference evidence="3" key="1">
    <citation type="submission" date="2016-08" db="EMBL/GenBank/DDBJ databases">
        <authorList>
            <person name="Merda D."/>
            <person name="Briand M."/>
            <person name="Taghouti G."/>
            <person name="Carrere S."/>
            <person name="Gouzy J."/>
            <person name="Portier P."/>
            <person name="Jacques M.-A."/>
            <person name="Fischer-Le Saux M."/>
        </authorList>
    </citation>
    <scope>NUCLEOTIDE SEQUENCE [LARGE SCALE GENOMIC DNA]</scope>
    <source>
        <strain evidence="3">CFBP4643</strain>
    </source>
</reference>
<keyword evidence="3" id="KW-1185">Reference proteome</keyword>
<evidence type="ECO:0000313" key="3">
    <source>
        <dbReference type="Proteomes" id="UP000238191"/>
    </source>
</evidence>
<proteinExistence type="predicted"/>
<dbReference type="EMBL" id="MDEI01000006">
    <property type="protein sequence ID" value="PPU68563.1"/>
    <property type="molecule type" value="Genomic_DNA"/>
</dbReference>
<dbReference type="RefSeq" id="WP_046963502.1">
    <property type="nucleotide sequence ID" value="NZ_MDEI01000006.1"/>
</dbReference>
<dbReference type="AlphaFoldDB" id="A0A2S7D3Z8"/>
<feature type="chain" id="PRO_5015418856" evidence="1">
    <location>
        <begin position="26"/>
        <end position="169"/>
    </location>
</feature>
<keyword evidence="1" id="KW-0732">Signal</keyword>
<feature type="signal peptide" evidence="1">
    <location>
        <begin position="1"/>
        <end position="25"/>
    </location>
</feature>